<evidence type="ECO:0000256" key="8">
    <source>
        <dbReference type="RuleBase" id="RU364063"/>
    </source>
</evidence>
<evidence type="ECO:0000256" key="3">
    <source>
        <dbReference type="ARBA" id="ARBA00022741"/>
    </source>
</evidence>
<protein>
    <recommendedName>
        <fullName evidence="8">DNA polymerase III subunit gamma/tau</fullName>
        <ecNumber evidence="8">2.7.7.7</ecNumber>
    </recommendedName>
</protein>
<dbReference type="EMBL" id="AXCJ01000001">
    <property type="protein sequence ID" value="ETO91873.1"/>
    <property type="molecule type" value="Genomic_DNA"/>
</dbReference>
<keyword evidence="8" id="KW-0808">Transferase</keyword>
<dbReference type="AlphaFoldDB" id="W2V338"/>
<comment type="function">
    <text evidence="8">DNA polymerase III is a complex, multichain enzyme responsible for most of the replicative synthesis in bacteria. This DNA polymerase also exhibits 3' to 5' exonuclease activity.</text>
</comment>
<dbReference type="InterPro" id="IPR045085">
    <property type="entry name" value="HLD_clamp_pol_III_gamma_tau"/>
</dbReference>
<evidence type="ECO:0000313" key="11">
    <source>
        <dbReference type="Proteomes" id="UP000018951"/>
    </source>
</evidence>
<keyword evidence="3 8" id="KW-0547">Nucleotide-binding</keyword>
<dbReference type="Gene3D" id="3.40.50.300">
    <property type="entry name" value="P-loop containing nucleotide triphosphate hydrolases"/>
    <property type="match status" value="1"/>
</dbReference>
<dbReference type="Pfam" id="PF13177">
    <property type="entry name" value="DNA_pol3_delta2"/>
    <property type="match status" value="1"/>
</dbReference>
<evidence type="ECO:0000256" key="4">
    <source>
        <dbReference type="ARBA" id="ARBA00022833"/>
    </source>
</evidence>
<comment type="catalytic activity">
    <reaction evidence="7 8">
        <text>DNA(n) + a 2'-deoxyribonucleoside 5'-triphosphate = DNA(n+1) + diphosphate</text>
        <dbReference type="Rhea" id="RHEA:22508"/>
        <dbReference type="Rhea" id="RHEA-COMP:17339"/>
        <dbReference type="Rhea" id="RHEA-COMP:17340"/>
        <dbReference type="ChEBI" id="CHEBI:33019"/>
        <dbReference type="ChEBI" id="CHEBI:61560"/>
        <dbReference type="ChEBI" id="CHEBI:173112"/>
        <dbReference type="EC" id="2.7.7.7"/>
    </reaction>
</comment>
<evidence type="ECO:0000256" key="2">
    <source>
        <dbReference type="ARBA" id="ARBA00022723"/>
    </source>
</evidence>
<dbReference type="PATRIC" id="fig|1401685.3.peg.284"/>
<dbReference type="EC" id="2.7.7.7" evidence="8"/>
<dbReference type="Proteomes" id="UP000018951">
    <property type="component" value="Unassembled WGS sequence"/>
</dbReference>
<keyword evidence="5 8" id="KW-0067">ATP-binding</keyword>
<gene>
    <name evidence="8 10" type="primary">dnaX</name>
    <name evidence="10" type="ORF">P857_1052</name>
</gene>
<dbReference type="GO" id="GO:0005524">
    <property type="term" value="F:ATP binding"/>
    <property type="evidence" value="ECO:0007669"/>
    <property type="project" value="UniProtKB-KW"/>
</dbReference>
<dbReference type="SMART" id="SM00382">
    <property type="entry name" value="AAA"/>
    <property type="match status" value="1"/>
</dbReference>
<comment type="caution">
    <text evidence="10">The sequence shown here is derived from an EMBL/GenBank/DDBJ whole genome shotgun (WGS) entry which is preliminary data.</text>
</comment>
<organism evidence="10 11">
    <name type="scientific">Candidatus Xenolissoclinum pacificiensis L6</name>
    <dbReference type="NCBI Taxonomy" id="1401685"/>
    <lineage>
        <taxon>Bacteria</taxon>
        <taxon>Pseudomonadati</taxon>
        <taxon>Pseudomonadota</taxon>
        <taxon>Alphaproteobacteria</taxon>
        <taxon>Rickettsiales</taxon>
        <taxon>Anaplasmataceae</taxon>
        <taxon>Candidatus Xenolissoclinum</taxon>
    </lineage>
</organism>
<dbReference type="Gene3D" id="1.10.8.60">
    <property type="match status" value="1"/>
</dbReference>
<keyword evidence="2" id="KW-0479">Metal-binding</keyword>
<keyword evidence="4" id="KW-0862">Zinc</keyword>
<keyword evidence="11" id="KW-1185">Reference proteome</keyword>
<dbReference type="PANTHER" id="PTHR11669">
    <property type="entry name" value="REPLICATION FACTOR C / DNA POLYMERASE III GAMMA-TAU SUBUNIT"/>
    <property type="match status" value="1"/>
</dbReference>
<keyword evidence="8" id="KW-0235">DNA replication</keyword>
<dbReference type="CDD" id="cd00009">
    <property type="entry name" value="AAA"/>
    <property type="match status" value="1"/>
</dbReference>
<dbReference type="NCBIfam" id="TIGR02397">
    <property type="entry name" value="dnaX_nterm"/>
    <property type="match status" value="1"/>
</dbReference>
<dbReference type="CDD" id="cd18137">
    <property type="entry name" value="HLD_clamp_pol_III_gamma_tau"/>
    <property type="match status" value="1"/>
</dbReference>
<dbReference type="InterPro" id="IPR027417">
    <property type="entry name" value="P-loop_NTPase"/>
</dbReference>
<dbReference type="GO" id="GO:0046872">
    <property type="term" value="F:metal ion binding"/>
    <property type="evidence" value="ECO:0007669"/>
    <property type="project" value="UniProtKB-KW"/>
</dbReference>
<dbReference type="PANTHER" id="PTHR11669:SF0">
    <property type="entry name" value="PROTEIN STICHEL-LIKE 2"/>
    <property type="match status" value="1"/>
</dbReference>
<evidence type="ECO:0000259" key="9">
    <source>
        <dbReference type="SMART" id="SM00382"/>
    </source>
</evidence>
<dbReference type="InterPro" id="IPR003593">
    <property type="entry name" value="AAA+_ATPase"/>
</dbReference>
<evidence type="ECO:0000256" key="7">
    <source>
        <dbReference type="ARBA" id="ARBA00049244"/>
    </source>
</evidence>
<sequence>MVAVQVLKNAISKDRISSAILLHGHYGVGKTSVARIISKSVNCRMRNSSSEPCNKCKNCDLIKKGIHPDIIEIDAASNTSVENIKQLVDNSRYLPTIAQYKIYIIDEVHMLSNSAFNALLKTLEEPLPHIKFILATTHKNKIPSTIISRCQHFHLTRLNSQDIISILTQVTTQENIVCESKALHLIAKNTKGSVRDAISILEQTYLYNEIITENNVYKILGLNSEDNVDELTHKILNNSEPKEVLSLFRELIHSYDPVVILEQVLDSLYKYISSNPQDSKTNHIHIIWNTILHDLQLLKYAPSIHNASEMIILKASLITSLPTPENIISDFYSSQKKNL</sequence>
<evidence type="ECO:0000313" key="10">
    <source>
        <dbReference type="EMBL" id="ETO91873.1"/>
    </source>
</evidence>
<dbReference type="SUPFAM" id="SSF52540">
    <property type="entry name" value="P-loop containing nucleoside triphosphate hydrolases"/>
    <property type="match status" value="1"/>
</dbReference>
<dbReference type="Pfam" id="PF22608">
    <property type="entry name" value="DNAX_ATPase_lid"/>
    <property type="match status" value="1"/>
</dbReference>
<name>W2V338_9RICK</name>
<keyword evidence="8" id="KW-0548">Nucleotidyltransferase</keyword>
<evidence type="ECO:0000256" key="1">
    <source>
        <dbReference type="ARBA" id="ARBA00006360"/>
    </source>
</evidence>
<dbReference type="GO" id="GO:0009360">
    <property type="term" value="C:DNA polymerase III complex"/>
    <property type="evidence" value="ECO:0007669"/>
    <property type="project" value="InterPro"/>
</dbReference>
<accession>W2V338</accession>
<keyword evidence="6 8" id="KW-0239">DNA-directed DNA polymerase</keyword>
<dbReference type="InterPro" id="IPR050238">
    <property type="entry name" value="DNA_Rep/Repair_Clamp_Loader"/>
</dbReference>
<comment type="subunit">
    <text evidence="8">DNA polymerase III contains a core (composed of alpha, epsilon and theta chains) that associates with a tau subunit. This core dimerizes to form the POLIII' complex. PolIII' associates with the gamma complex (composed of gamma, delta, delta', psi and chi chains) and with the beta chain to form the complete DNA polymerase III complex.</text>
</comment>
<proteinExistence type="inferred from homology"/>
<evidence type="ECO:0000256" key="5">
    <source>
        <dbReference type="ARBA" id="ARBA00022840"/>
    </source>
</evidence>
<comment type="similarity">
    <text evidence="1 8">Belongs to the DnaX/STICHEL family.</text>
</comment>
<dbReference type="InterPro" id="IPR012763">
    <property type="entry name" value="DNA_pol_III_sug/sutau_N"/>
</dbReference>
<dbReference type="GO" id="GO:0006261">
    <property type="term" value="P:DNA-templated DNA replication"/>
    <property type="evidence" value="ECO:0007669"/>
    <property type="project" value="TreeGrafter"/>
</dbReference>
<dbReference type="GO" id="GO:0003887">
    <property type="term" value="F:DNA-directed DNA polymerase activity"/>
    <property type="evidence" value="ECO:0007669"/>
    <property type="project" value="UniProtKB-KW"/>
</dbReference>
<reference evidence="10 11" key="1">
    <citation type="journal article" date="2013" name="PLoS ONE">
        <title>Bacterial endosymbiosis in a chordate host: long-term co-evolution and conservation of secondary metabolism.</title>
        <authorList>
            <person name="Kwan J.C."/>
            <person name="Schmidt E.W."/>
        </authorList>
    </citation>
    <scope>NUCLEOTIDE SEQUENCE [LARGE SCALE GENOMIC DNA]</scope>
    <source>
        <strain evidence="11">L6</strain>
    </source>
</reference>
<feature type="domain" description="AAA+ ATPase" evidence="9">
    <location>
        <begin position="16"/>
        <end position="159"/>
    </location>
</feature>
<evidence type="ECO:0000256" key="6">
    <source>
        <dbReference type="ARBA" id="ARBA00022932"/>
    </source>
</evidence>
<dbReference type="STRING" id="1401685.P857_1052"/>